<proteinExistence type="predicted"/>
<reference evidence="1" key="1">
    <citation type="submission" date="2024-07" db="EMBL/GenBank/DDBJ databases">
        <title>Complete genome sequence of Prevotella sp. YM-2024 GTC17254.</title>
        <authorList>
            <person name="Hayashi M."/>
            <person name="Muto Y."/>
            <person name="Tanaka K."/>
            <person name="Niwa H."/>
        </authorList>
    </citation>
    <scope>NUCLEOTIDE SEQUENCE</scope>
    <source>
        <strain evidence="1">GTC17254</strain>
    </source>
</reference>
<organism evidence="1">
    <name type="scientific">Prevotella sp. GTC17254</name>
    <dbReference type="NCBI Taxonomy" id="3236794"/>
    <lineage>
        <taxon>Bacteria</taxon>
        <taxon>Pseudomonadati</taxon>
        <taxon>Bacteroidota</taxon>
        <taxon>Bacteroidia</taxon>
        <taxon>Bacteroidales</taxon>
        <taxon>Prevotellaceae</taxon>
        <taxon>Prevotella</taxon>
    </lineage>
</organism>
<gene>
    <name evidence="1" type="ORF">GTC17254_16310</name>
</gene>
<dbReference type="EMBL" id="AP035786">
    <property type="protein sequence ID" value="BFO74034.1"/>
    <property type="molecule type" value="Genomic_DNA"/>
</dbReference>
<accession>A0AB33IWR2</accession>
<sequence>MDMEKIVTSVWNVEKVTGYKPITTFWSDFSMAESFGTEAVKNTFKRAFAEWKDNYKYLTELVMVLNHKIWQWYERNDELGRVYNDLWEKADNYACETLQGEELDYFYVTLD</sequence>
<name>A0AB33IWR2_9BACT</name>
<dbReference type="AlphaFoldDB" id="A0AB33IWR2"/>
<protein>
    <submittedName>
        <fullName evidence="1">Uncharacterized protein</fullName>
    </submittedName>
</protein>
<evidence type="ECO:0000313" key="1">
    <source>
        <dbReference type="EMBL" id="BFO74034.1"/>
    </source>
</evidence>